<protein>
    <submittedName>
        <fullName evidence="5">GNAT family N-acetyltransferase</fullName>
    </submittedName>
</protein>
<proteinExistence type="inferred from homology"/>
<name>A0ABU9IEJ6_9SPHN</name>
<dbReference type="PROSITE" id="PS51186">
    <property type="entry name" value="GNAT"/>
    <property type="match status" value="1"/>
</dbReference>
<evidence type="ECO:0000256" key="3">
    <source>
        <dbReference type="ARBA" id="ARBA00038502"/>
    </source>
</evidence>
<dbReference type="SUPFAM" id="SSF55729">
    <property type="entry name" value="Acyl-CoA N-acyltransferases (Nat)"/>
    <property type="match status" value="1"/>
</dbReference>
<evidence type="ECO:0000259" key="4">
    <source>
        <dbReference type="PROSITE" id="PS51186"/>
    </source>
</evidence>
<keyword evidence="1" id="KW-0808">Transferase</keyword>
<gene>
    <name evidence="5" type="ORF">AAEO60_09130</name>
</gene>
<keyword evidence="6" id="KW-1185">Reference proteome</keyword>
<dbReference type="Gene3D" id="3.40.630.30">
    <property type="match status" value="1"/>
</dbReference>
<evidence type="ECO:0000313" key="6">
    <source>
        <dbReference type="Proteomes" id="UP001497045"/>
    </source>
</evidence>
<keyword evidence="2" id="KW-0012">Acyltransferase</keyword>
<dbReference type="InterPro" id="IPR016181">
    <property type="entry name" value="Acyl_CoA_acyltransferase"/>
</dbReference>
<sequence length="181" mass="20277">MFMRTERLFLRPLFPEDWREVYRGIADFDVVSMLARAPWPYRPIDAQAFCRKPAPKGALKFVVTLPELSGAPVIGMIGIEPFGDNAHELGYWIGKKWQRRGYATEAARGALSVADALGIERVEAGHYLENPASGKVLRSVGFTDTGEIRPESCAARNHELVLARRYERLNPQMAEQSCQAA</sequence>
<organism evidence="5 6">
    <name type="scientific">Aurantiacibacter gilvus</name>
    <dbReference type="NCBI Taxonomy" id="3139141"/>
    <lineage>
        <taxon>Bacteria</taxon>
        <taxon>Pseudomonadati</taxon>
        <taxon>Pseudomonadota</taxon>
        <taxon>Alphaproteobacteria</taxon>
        <taxon>Sphingomonadales</taxon>
        <taxon>Erythrobacteraceae</taxon>
        <taxon>Aurantiacibacter</taxon>
    </lineage>
</organism>
<reference evidence="5 6" key="1">
    <citation type="submission" date="2024-04" db="EMBL/GenBank/DDBJ databases">
        <title>Aurantiacibacter sp. DGU6 16S ribosomal RNA gene Genome sequencing and assembly.</title>
        <authorList>
            <person name="Park S."/>
        </authorList>
    </citation>
    <scope>NUCLEOTIDE SEQUENCE [LARGE SCALE GENOMIC DNA]</scope>
    <source>
        <strain evidence="5 6">DGU6</strain>
    </source>
</reference>
<dbReference type="InterPro" id="IPR051531">
    <property type="entry name" value="N-acetyltransferase"/>
</dbReference>
<evidence type="ECO:0000256" key="2">
    <source>
        <dbReference type="ARBA" id="ARBA00023315"/>
    </source>
</evidence>
<dbReference type="InterPro" id="IPR000182">
    <property type="entry name" value="GNAT_dom"/>
</dbReference>
<dbReference type="PANTHER" id="PTHR43792:SF8">
    <property type="entry name" value="[RIBOSOMAL PROTEIN US5]-ALANINE N-ACETYLTRANSFERASE"/>
    <property type="match status" value="1"/>
</dbReference>
<dbReference type="Proteomes" id="UP001497045">
    <property type="component" value="Unassembled WGS sequence"/>
</dbReference>
<dbReference type="EMBL" id="JBBYHV010000001">
    <property type="protein sequence ID" value="MEL1250833.1"/>
    <property type="molecule type" value="Genomic_DNA"/>
</dbReference>
<accession>A0ABU9IEJ6</accession>
<dbReference type="Pfam" id="PF13302">
    <property type="entry name" value="Acetyltransf_3"/>
    <property type="match status" value="1"/>
</dbReference>
<evidence type="ECO:0000313" key="5">
    <source>
        <dbReference type="EMBL" id="MEL1250833.1"/>
    </source>
</evidence>
<comment type="similarity">
    <text evidence="3">Belongs to the acetyltransferase family. RimJ subfamily.</text>
</comment>
<dbReference type="PANTHER" id="PTHR43792">
    <property type="entry name" value="GNAT FAMILY, PUTATIVE (AFU_ORTHOLOGUE AFUA_3G00765)-RELATED-RELATED"/>
    <property type="match status" value="1"/>
</dbReference>
<evidence type="ECO:0000256" key="1">
    <source>
        <dbReference type="ARBA" id="ARBA00022679"/>
    </source>
</evidence>
<comment type="caution">
    <text evidence="5">The sequence shown here is derived from an EMBL/GenBank/DDBJ whole genome shotgun (WGS) entry which is preliminary data.</text>
</comment>
<feature type="domain" description="N-acetyltransferase" evidence="4">
    <location>
        <begin position="8"/>
        <end position="167"/>
    </location>
</feature>
<dbReference type="RefSeq" id="WP_341673340.1">
    <property type="nucleotide sequence ID" value="NZ_JBBYHV010000001.1"/>
</dbReference>